<protein>
    <submittedName>
        <fullName evidence="7">Polyprenol monophosphomannose synthase</fullName>
    </submittedName>
</protein>
<keyword evidence="5" id="KW-0472">Membrane</keyword>
<organism evidence="7 8">
    <name type="scientific">Nocardioides jejuensis</name>
    <dbReference type="NCBI Taxonomy" id="2502782"/>
    <lineage>
        <taxon>Bacteria</taxon>
        <taxon>Bacillati</taxon>
        <taxon>Actinomycetota</taxon>
        <taxon>Actinomycetes</taxon>
        <taxon>Propionibacteriales</taxon>
        <taxon>Nocardioidaceae</taxon>
        <taxon>Nocardioides</taxon>
    </lineage>
</organism>
<dbReference type="GO" id="GO:0009247">
    <property type="term" value="P:glycolipid biosynthetic process"/>
    <property type="evidence" value="ECO:0007669"/>
    <property type="project" value="TreeGrafter"/>
</dbReference>
<dbReference type="RefSeq" id="WP_131580682.1">
    <property type="nucleotide sequence ID" value="NZ_SJZJ01000001.1"/>
</dbReference>
<feature type="transmembrane region" description="Helical" evidence="5">
    <location>
        <begin position="265"/>
        <end position="286"/>
    </location>
</feature>
<feature type="transmembrane region" description="Helical" evidence="5">
    <location>
        <begin position="464"/>
        <end position="483"/>
    </location>
</feature>
<feature type="transmembrane region" description="Helical" evidence="5">
    <location>
        <begin position="601"/>
        <end position="623"/>
    </location>
</feature>
<dbReference type="Gene3D" id="3.90.550.10">
    <property type="entry name" value="Spore Coat Polysaccharide Biosynthesis Protein SpsA, Chain A"/>
    <property type="match status" value="1"/>
</dbReference>
<comment type="caution">
    <text evidence="7">The sequence shown here is derived from an EMBL/GenBank/DDBJ whole genome shotgun (WGS) entry which is preliminary data.</text>
</comment>
<dbReference type="GO" id="GO:0004582">
    <property type="term" value="F:dolichyl-phosphate beta-D-mannosyltransferase activity"/>
    <property type="evidence" value="ECO:0007669"/>
    <property type="project" value="InterPro"/>
</dbReference>
<dbReference type="Pfam" id="PF00535">
    <property type="entry name" value="Glycos_transf_2"/>
    <property type="match status" value="1"/>
</dbReference>
<comment type="similarity">
    <text evidence="1">Belongs to the glycosyltransferase 2 family.</text>
</comment>
<name>A0A4R1CJG5_9ACTN</name>
<dbReference type="InterPro" id="IPR029044">
    <property type="entry name" value="Nucleotide-diphossugar_trans"/>
</dbReference>
<dbReference type="EMBL" id="SJZJ01000001">
    <property type="protein sequence ID" value="TCJ31007.1"/>
    <property type="molecule type" value="Genomic_DNA"/>
</dbReference>
<feature type="transmembrane region" description="Helical" evidence="5">
    <location>
        <begin position="332"/>
        <end position="354"/>
    </location>
</feature>
<feature type="transmembrane region" description="Helical" evidence="5">
    <location>
        <begin position="391"/>
        <end position="409"/>
    </location>
</feature>
<evidence type="ECO:0000256" key="1">
    <source>
        <dbReference type="ARBA" id="ARBA00006739"/>
    </source>
</evidence>
<accession>A0A4R1CJG5</accession>
<evidence type="ECO:0000313" key="8">
    <source>
        <dbReference type="Proteomes" id="UP000295453"/>
    </source>
</evidence>
<keyword evidence="5" id="KW-0812">Transmembrane</keyword>
<evidence type="ECO:0000256" key="2">
    <source>
        <dbReference type="ARBA" id="ARBA00022676"/>
    </source>
</evidence>
<dbReference type="PANTHER" id="PTHR43398:SF1">
    <property type="entry name" value="DOLICHOL-PHOSPHATE MANNOSYLTRANSFERASE SUBUNIT 1"/>
    <property type="match status" value="1"/>
</dbReference>
<dbReference type="CDD" id="cd06442">
    <property type="entry name" value="DPM1_like"/>
    <property type="match status" value="1"/>
</dbReference>
<feature type="transmembrane region" description="Helical" evidence="5">
    <location>
        <begin position="574"/>
        <end position="594"/>
    </location>
</feature>
<evidence type="ECO:0000256" key="3">
    <source>
        <dbReference type="ARBA" id="ARBA00022679"/>
    </source>
</evidence>
<evidence type="ECO:0000256" key="5">
    <source>
        <dbReference type="SAM" id="Phobius"/>
    </source>
</evidence>
<dbReference type="Proteomes" id="UP000295453">
    <property type="component" value="Unassembled WGS sequence"/>
</dbReference>
<keyword evidence="2" id="KW-0328">Glycosyltransferase</keyword>
<feature type="transmembrane region" description="Helical" evidence="5">
    <location>
        <begin position="437"/>
        <end position="452"/>
    </location>
</feature>
<feature type="region of interest" description="Disordered" evidence="4">
    <location>
        <begin position="1"/>
        <end position="23"/>
    </location>
</feature>
<proteinExistence type="inferred from homology"/>
<evidence type="ECO:0000259" key="6">
    <source>
        <dbReference type="Pfam" id="PF00535"/>
    </source>
</evidence>
<evidence type="ECO:0000256" key="4">
    <source>
        <dbReference type="SAM" id="MobiDB-lite"/>
    </source>
</evidence>
<gene>
    <name evidence="7" type="ORF">EPD65_00045</name>
</gene>
<dbReference type="FunFam" id="3.90.550.10:FF:000122">
    <property type="entry name" value="Dolichol-phosphate mannosyltransferase subunit 1"/>
    <property type="match status" value="1"/>
</dbReference>
<feature type="compositionally biased region" description="Polar residues" evidence="4">
    <location>
        <begin position="1"/>
        <end position="14"/>
    </location>
</feature>
<dbReference type="GO" id="GO:0016020">
    <property type="term" value="C:membrane"/>
    <property type="evidence" value="ECO:0007669"/>
    <property type="project" value="GOC"/>
</dbReference>
<sequence length="750" mass="79052">MTTTSAHFSGSVTRPATHPAGTPQRAVVVVPTYNEIDSLPVLLAGIEGVRSVMPVGVTLDVLVVDDGSPDGTADLVRNHPAYGVWLGLLPRTAKDGLGAAYRAGFARALEDGYDLVVQMDADGSHPVDALPAMVSGLATNDLVIGSRYVRGGRTENWPLRRKVLSAGANTYARSMLWLRTRDSTAGFRAWRADALRTAGVLHSDADGYGFQVENTWRSERAGLSVAEHPITFVERVAGASKMSPGVAGEAVALIARWRLAEIVGWLHRHLLVIGIVLLAGLLRAPFVHHSLSPDEAGFLTVAGQWHPGTSLYGDYWVDRPPLLLMLFRAAELSGGVVPLRVLGMVAVMAAVALAGVLGRQLSSRRAAAAVTATTALLLLDAPLFGAQHVNGELLAVPFVLAGLCCLVSATRTGAPLRWWVGAGVAAMAAGLVKQNVLDVFVVAGVTLVWLAARGQRGTALRAGAAFAAGAGGLLAIVLGFAWLHGTSPLGVWDAVVTFRIQAASVIAAEASPNTAQRAHTLALAWLWSGVPLLLVLAALRRTGRARVGSFPVGWVAAALFAWEAFGVVAGGSYWLHYLIGSVPGTVFLVARGLSGARRAHLSAYLAVLAVMAASVVVTTTALVHREANNQSETEEVSAWLAGHDRPGDTGVVAYGQSQILRDAGLRSPYSELWSLPVRVRDAQLAGLTTVLSGPDRPTWVIAGAHPLRSWGIDASLAEPVLRDGYVEVERIGDWRIFRLRDLGDAVGGPV</sequence>
<reference evidence="7 8" key="1">
    <citation type="submission" date="2019-03" db="EMBL/GenBank/DDBJ databases">
        <authorList>
            <person name="Kim M.K.M."/>
        </authorList>
    </citation>
    <scope>NUCLEOTIDE SEQUENCE [LARGE SCALE GENOMIC DNA]</scope>
    <source>
        <strain evidence="7 8">18JY15-6</strain>
    </source>
</reference>
<dbReference type="SUPFAM" id="SSF53448">
    <property type="entry name" value="Nucleotide-diphospho-sugar transferases"/>
    <property type="match status" value="1"/>
</dbReference>
<dbReference type="InterPro" id="IPR039528">
    <property type="entry name" value="DPM1-like"/>
</dbReference>
<keyword evidence="5" id="KW-1133">Transmembrane helix</keyword>
<keyword evidence="3" id="KW-0808">Transferase</keyword>
<dbReference type="OrthoDB" id="3778591at2"/>
<feature type="transmembrane region" description="Helical" evidence="5">
    <location>
        <begin position="521"/>
        <end position="539"/>
    </location>
</feature>
<keyword evidence="8" id="KW-1185">Reference proteome</keyword>
<evidence type="ECO:0000313" key="7">
    <source>
        <dbReference type="EMBL" id="TCJ31007.1"/>
    </source>
</evidence>
<feature type="domain" description="Glycosyltransferase 2-like" evidence="6">
    <location>
        <begin position="28"/>
        <end position="196"/>
    </location>
</feature>
<dbReference type="InterPro" id="IPR001173">
    <property type="entry name" value="Glyco_trans_2-like"/>
</dbReference>
<dbReference type="AlphaFoldDB" id="A0A4R1CJG5"/>
<feature type="transmembrane region" description="Helical" evidence="5">
    <location>
        <begin position="551"/>
        <end position="568"/>
    </location>
</feature>
<dbReference type="PANTHER" id="PTHR43398">
    <property type="entry name" value="DOLICHOL-PHOSPHATE MANNOSYLTRANSFERASE SUBUNIT 1"/>
    <property type="match status" value="1"/>
</dbReference>